<feature type="coiled-coil region" evidence="1">
    <location>
        <begin position="178"/>
        <end position="223"/>
    </location>
</feature>
<keyword evidence="1" id="KW-0175">Coiled coil</keyword>
<gene>
    <name evidence="3" type="ORF">CEP51_004249</name>
</gene>
<evidence type="ECO:0000313" key="3">
    <source>
        <dbReference type="EMBL" id="RSL83835.1"/>
    </source>
</evidence>
<evidence type="ECO:0000256" key="1">
    <source>
        <dbReference type="SAM" id="Coils"/>
    </source>
</evidence>
<comment type="caution">
    <text evidence="3">The sequence shown here is derived from an EMBL/GenBank/DDBJ whole genome shotgun (WGS) entry which is preliminary data.</text>
</comment>
<protein>
    <recommendedName>
        <fullName evidence="5">Fungal N-terminal domain-containing protein</fullName>
    </recommendedName>
</protein>
<feature type="region of interest" description="Disordered" evidence="2">
    <location>
        <begin position="1003"/>
        <end position="1047"/>
    </location>
</feature>
<organism evidence="3 4">
    <name type="scientific">Fusarium floridanum</name>
    <dbReference type="NCBI Taxonomy" id="1325733"/>
    <lineage>
        <taxon>Eukaryota</taxon>
        <taxon>Fungi</taxon>
        <taxon>Dikarya</taxon>
        <taxon>Ascomycota</taxon>
        <taxon>Pezizomycotina</taxon>
        <taxon>Sordariomycetes</taxon>
        <taxon>Hypocreomycetidae</taxon>
        <taxon>Hypocreales</taxon>
        <taxon>Nectriaceae</taxon>
        <taxon>Fusarium</taxon>
        <taxon>Fusarium solani species complex</taxon>
    </lineage>
</organism>
<evidence type="ECO:0008006" key="5">
    <source>
        <dbReference type="Google" id="ProtNLM"/>
    </source>
</evidence>
<sequence>MSDPLSVAGTAVGITSLGIQVCQGLVWYLRSVYGRKAEIAEDLSEVQSLISIFYALNDILPKINQTQCTEATTIKRCLEDSEGKLLELQQLLIKLRGPEQPTTNRDKIREAGRTLVYPFRADTLKSLRQSLRELLDNLNLVVDITSLESQVTNCAKVDNIGLAIQGLETQSRDSNAGIQDLNTKMQQNLSQLRSLESTITDSLTELNQRISQAEWAIQDLGNDISGKLIITETEVVSTRHVMAEMLTDMAGKLDSQSAEISQLGMKLSCIQGQGALLPDGPLEQVARYASMTRSSSYFSPSICNCRRRSRSSGFSFAFWNLKFEFHQQVPGKHRRSCKFFGIDGQTQRRVNAQFPLKLAWMSARMTLACMEYTLGTGSPGCSMFIEAIANPYYDWIRQIGLDYPQGNIMESIIWCDDSVLATVLRIMQVLDEIVQTDDINVDLQFVPFLWSRKDQIGDAHLTRQRGSELVSYWARKQKFDPRRLLDRCANGNTISALHSVPDLMDVMELPPITRAIVSRSVTQLEQCILQNPKDVTKRVYGFSTIRFSVGWPEGLRILLNTEARNLIDNDTGHESYWATELAIKYRCEESLDMLMNAGVRFDVNWFKEMSPECVLVAARRLFERRAKLFELAQNQLKDFEGEYTCNTSEEEAECLYNRLVAVGIQVDPSLEVLHGCTTVFHCSSLPLDHFRIFFENGFRNHSAYDELGLTAVMVYRYRLFSDNIYREIDNQIYPSTLRCLQEEGFLDRSPEDPYNLGLNTNSTGWHYLAAHASFRAWEENTKMLLHDVSRWSATEPTDCCVCWCISEVEGCSPLVSLLKARADAYWDSGRFGWKNVAESLDLLECDDMTSTFMTQFVRFLTFEALEMTHTCCYFRMLKKDILAFATSPKLYYLDYRMVSENMPLVILARDAKEIQETRADKVEQRNAALLDSLMEEFSSQLNMAEPTTKRFGHFLKGPWRSRIEQLFAVDEDIVNGMKECLSDVETHVWPDRVRRIVHFQDSDSTDAESTYDTEWGSSDENRIESELDDDEEEFDNDEEEFEESEEE</sequence>
<dbReference type="Proteomes" id="UP000287972">
    <property type="component" value="Unassembled WGS sequence"/>
</dbReference>
<reference evidence="3 4" key="1">
    <citation type="submission" date="2017-06" db="EMBL/GenBank/DDBJ databases">
        <title>Comparative genomic analysis of Ambrosia Fusariam Clade fungi.</title>
        <authorList>
            <person name="Stajich J.E."/>
            <person name="Carrillo J."/>
            <person name="Kijimoto T."/>
            <person name="Eskalen A."/>
            <person name="O'Donnell K."/>
            <person name="Kasson M."/>
        </authorList>
    </citation>
    <scope>NUCLEOTIDE SEQUENCE [LARGE SCALE GENOMIC DNA]</scope>
    <source>
        <strain evidence="3 4">NRRL62606</strain>
    </source>
</reference>
<dbReference type="AlphaFoldDB" id="A0A428S251"/>
<evidence type="ECO:0000313" key="4">
    <source>
        <dbReference type="Proteomes" id="UP000287972"/>
    </source>
</evidence>
<accession>A0A428S251</accession>
<proteinExistence type="predicted"/>
<dbReference type="EMBL" id="NKCL01000077">
    <property type="protein sequence ID" value="RSL83835.1"/>
    <property type="molecule type" value="Genomic_DNA"/>
</dbReference>
<feature type="compositionally biased region" description="Acidic residues" evidence="2">
    <location>
        <begin position="1026"/>
        <end position="1047"/>
    </location>
</feature>
<name>A0A428S251_9HYPO</name>
<evidence type="ECO:0000256" key="2">
    <source>
        <dbReference type="SAM" id="MobiDB-lite"/>
    </source>
</evidence>
<keyword evidence="4" id="KW-1185">Reference proteome</keyword>